<organism evidence="3">
    <name type="scientific">marine metagenome</name>
    <dbReference type="NCBI Taxonomy" id="408172"/>
    <lineage>
        <taxon>unclassified sequences</taxon>
        <taxon>metagenomes</taxon>
        <taxon>ecological metagenomes</taxon>
    </lineage>
</organism>
<sequence length="204" mass="22331">MEQNFKDKRVLITGASNGLGKVAANAFEKKGARLALAARSDSKLAVLKKSFDNPDKHLIFKFDLLESNNIKKLTNDVIKKWDGVDIILHCVGGSMGVNETLVDWEDFVKCLKGNIGIASEINRYLVPGMREQSFGSIIHVGSIVSSEARASVPYNAGKAALSGYVRSLGKELAEHGIIVSGILPGAFYGDDNAMFRYEYYKPEE</sequence>
<evidence type="ECO:0000313" key="3">
    <source>
        <dbReference type="EMBL" id="SVB37234.1"/>
    </source>
</evidence>
<dbReference type="Gene3D" id="3.40.50.720">
    <property type="entry name" value="NAD(P)-binding Rossmann-like Domain"/>
    <property type="match status" value="1"/>
</dbReference>
<feature type="non-terminal residue" evidence="3">
    <location>
        <position position="204"/>
    </location>
</feature>
<dbReference type="PRINTS" id="PR00080">
    <property type="entry name" value="SDRFAMILY"/>
</dbReference>
<dbReference type="InterPro" id="IPR036291">
    <property type="entry name" value="NAD(P)-bd_dom_sf"/>
</dbReference>
<reference evidence="3" key="1">
    <citation type="submission" date="2018-05" db="EMBL/GenBank/DDBJ databases">
        <authorList>
            <person name="Lanie J.A."/>
            <person name="Ng W.-L."/>
            <person name="Kazmierczak K.M."/>
            <person name="Andrzejewski T.M."/>
            <person name="Davidsen T.M."/>
            <person name="Wayne K.J."/>
            <person name="Tettelin H."/>
            <person name="Glass J.I."/>
            <person name="Rusch D."/>
            <person name="Podicherti R."/>
            <person name="Tsui H.-C.T."/>
            <person name="Winkler M.E."/>
        </authorList>
    </citation>
    <scope>NUCLEOTIDE SEQUENCE</scope>
</reference>
<dbReference type="GO" id="GO:0016491">
    <property type="term" value="F:oxidoreductase activity"/>
    <property type="evidence" value="ECO:0007669"/>
    <property type="project" value="UniProtKB-KW"/>
</dbReference>
<dbReference type="PRINTS" id="PR00081">
    <property type="entry name" value="GDHRDH"/>
</dbReference>
<evidence type="ECO:0008006" key="4">
    <source>
        <dbReference type="Google" id="ProtNLM"/>
    </source>
</evidence>
<dbReference type="InterPro" id="IPR002347">
    <property type="entry name" value="SDR_fam"/>
</dbReference>
<name>A0A382DGW4_9ZZZZ</name>
<dbReference type="Pfam" id="PF00106">
    <property type="entry name" value="adh_short"/>
    <property type="match status" value="1"/>
</dbReference>
<dbReference type="CDD" id="cd05233">
    <property type="entry name" value="SDR_c"/>
    <property type="match status" value="1"/>
</dbReference>
<dbReference type="EMBL" id="UINC01039162">
    <property type="protein sequence ID" value="SVB37234.1"/>
    <property type="molecule type" value="Genomic_DNA"/>
</dbReference>
<dbReference type="PANTHER" id="PTHR42901:SF1">
    <property type="entry name" value="ALCOHOL DEHYDROGENASE"/>
    <property type="match status" value="1"/>
</dbReference>
<evidence type="ECO:0000256" key="1">
    <source>
        <dbReference type="ARBA" id="ARBA00006484"/>
    </source>
</evidence>
<dbReference type="AlphaFoldDB" id="A0A382DGW4"/>
<dbReference type="SUPFAM" id="SSF51735">
    <property type="entry name" value="NAD(P)-binding Rossmann-fold domains"/>
    <property type="match status" value="1"/>
</dbReference>
<protein>
    <recommendedName>
        <fullName evidence="4">Short-chain dehydrogenase</fullName>
    </recommendedName>
</protein>
<comment type="similarity">
    <text evidence="1">Belongs to the short-chain dehydrogenases/reductases (SDR) family.</text>
</comment>
<accession>A0A382DGW4</accession>
<dbReference type="PANTHER" id="PTHR42901">
    <property type="entry name" value="ALCOHOL DEHYDROGENASE"/>
    <property type="match status" value="1"/>
</dbReference>
<proteinExistence type="inferred from homology"/>
<keyword evidence="2" id="KW-0560">Oxidoreductase</keyword>
<gene>
    <name evidence="3" type="ORF">METZ01_LOCUS190088</name>
</gene>
<evidence type="ECO:0000256" key="2">
    <source>
        <dbReference type="ARBA" id="ARBA00023002"/>
    </source>
</evidence>